<evidence type="ECO:0000256" key="1">
    <source>
        <dbReference type="ARBA" id="ARBA00022723"/>
    </source>
</evidence>
<dbReference type="PANTHER" id="PTHR10374:SF30">
    <property type="entry name" value="LACTOYLGLUTATHIONE LYASE"/>
    <property type="match status" value="1"/>
</dbReference>
<keyword evidence="4" id="KW-1185">Reference proteome</keyword>
<evidence type="ECO:0000313" key="4">
    <source>
        <dbReference type="Proteomes" id="UP000509429"/>
    </source>
</evidence>
<dbReference type="EMBL" id="CP054490">
    <property type="protein sequence ID" value="QKQ24464.1"/>
    <property type="molecule type" value="Genomic_DNA"/>
</dbReference>
<dbReference type="KEGG" id="reo:HUE58_04935"/>
<feature type="domain" description="VOC" evidence="2">
    <location>
        <begin position="2"/>
        <end position="133"/>
    </location>
</feature>
<dbReference type="Pfam" id="PF00903">
    <property type="entry name" value="Glyoxalase"/>
    <property type="match status" value="1"/>
</dbReference>
<name>A0A6N0HQ43_9GAMM</name>
<dbReference type="InterPro" id="IPR029068">
    <property type="entry name" value="Glyas_Bleomycin-R_OHBP_Dase"/>
</dbReference>
<dbReference type="Gene3D" id="3.10.180.10">
    <property type="entry name" value="2,3-Dihydroxybiphenyl 1,2-Dioxygenase, domain 1"/>
    <property type="match status" value="1"/>
</dbReference>
<gene>
    <name evidence="3" type="ORF">HUE58_04935</name>
</gene>
<dbReference type="PROSITE" id="PS00934">
    <property type="entry name" value="GLYOXALASE_I_1"/>
    <property type="match status" value="1"/>
</dbReference>
<dbReference type="InterPro" id="IPR018146">
    <property type="entry name" value="Glyoxalase_1_CS"/>
</dbReference>
<sequence length="143" mass="16614">MKYLHTMIRVTDLDKTLQFYCDVLGLIEVSRKDYPQEEFTLIFLAADEDANHANPPLIEITHNWNKEEYTGGRNFGHLAFRVKNIYETCKRLMDADVVINFPPKNGHMAFVRSPDNISIELLQEGDALEIQESWVNMPIIGEW</sequence>
<dbReference type="InterPro" id="IPR004360">
    <property type="entry name" value="Glyas_Fos-R_dOase_dom"/>
</dbReference>
<dbReference type="PROSITE" id="PS51819">
    <property type="entry name" value="VOC"/>
    <property type="match status" value="1"/>
</dbReference>
<dbReference type="Proteomes" id="UP000509429">
    <property type="component" value="Chromosome"/>
</dbReference>
<protein>
    <submittedName>
        <fullName evidence="3">VOC family protein</fullName>
    </submittedName>
</protein>
<dbReference type="PANTHER" id="PTHR10374">
    <property type="entry name" value="LACTOYLGLUTATHIONE LYASE GLYOXALASE I"/>
    <property type="match status" value="1"/>
</dbReference>
<dbReference type="SUPFAM" id="SSF54593">
    <property type="entry name" value="Glyoxalase/Bleomycin resistance protein/Dihydroxybiphenyl dioxygenase"/>
    <property type="match status" value="1"/>
</dbReference>
<dbReference type="RefSeq" id="WP_174605901.1">
    <property type="nucleotide sequence ID" value="NZ_CP054490.1"/>
</dbReference>
<evidence type="ECO:0000259" key="2">
    <source>
        <dbReference type="PROSITE" id="PS51819"/>
    </source>
</evidence>
<keyword evidence="1" id="KW-0479">Metal-binding</keyword>
<dbReference type="GO" id="GO:0046872">
    <property type="term" value="F:metal ion binding"/>
    <property type="evidence" value="ECO:0007669"/>
    <property type="project" value="UniProtKB-KW"/>
</dbReference>
<proteinExistence type="predicted"/>
<dbReference type="AlphaFoldDB" id="A0A6N0HQ43"/>
<evidence type="ECO:0000313" key="3">
    <source>
        <dbReference type="EMBL" id="QKQ24464.1"/>
    </source>
</evidence>
<accession>A0A6N0HQ43</accession>
<organism evidence="3 4">
    <name type="scientific">Candidatus Ruthia endofausta</name>
    <dbReference type="NCBI Taxonomy" id="2738852"/>
    <lineage>
        <taxon>Bacteria</taxon>
        <taxon>Pseudomonadati</taxon>
        <taxon>Pseudomonadota</taxon>
        <taxon>Gammaproteobacteria</taxon>
        <taxon>Candidatus Pseudothioglobaceae</taxon>
        <taxon>Candidatus Ruthturnera</taxon>
    </lineage>
</organism>
<dbReference type="GO" id="GO:0004462">
    <property type="term" value="F:lactoylglutathione lyase activity"/>
    <property type="evidence" value="ECO:0007669"/>
    <property type="project" value="InterPro"/>
</dbReference>
<reference evidence="3 4" key="1">
    <citation type="submission" date="2020-05" db="EMBL/GenBank/DDBJ databases">
        <title>Horizontal transmission and recombination maintain forever young bacterial symbiont genomes.</title>
        <authorList>
            <person name="Russell S.L."/>
            <person name="Pepper-Tunick E."/>
            <person name="Svedberg J."/>
            <person name="Byrne A."/>
            <person name="Ruelas Castillo J."/>
            <person name="Vollmers C."/>
            <person name="Beinart R.A."/>
            <person name="Corbett-Detig R."/>
        </authorList>
    </citation>
    <scope>NUCLEOTIDE SEQUENCE [LARGE SCALE GENOMIC DNA]</scope>
    <source>
        <strain evidence="3">JDF_Ridge</strain>
    </source>
</reference>
<dbReference type="InterPro" id="IPR037523">
    <property type="entry name" value="VOC_core"/>
</dbReference>